<evidence type="ECO:0000313" key="5">
    <source>
        <dbReference type="EMBL" id="AKZ64241.1"/>
    </source>
</evidence>
<evidence type="ECO:0000313" key="6">
    <source>
        <dbReference type="Proteomes" id="UP000063429"/>
    </source>
</evidence>
<dbReference type="Gene3D" id="1.10.10.10">
    <property type="entry name" value="Winged helix-like DNA-binding domain superfamily/Winged helix DNA-binding domain"/>
    <property type="match status" value="1"/>
</dbReference>
<name>A0ABN4HZK3_9BURK</name>
<evidence type="ECO:0000256" key="1">
    <source>
        <dbReference type="ARBA" id="ARBA00023015"/>
    </source>
</evidence>
<keyword evidence="2" id="KW-0238">DNA-binding</keyword>
<dbReference type="RefSeq" id="WP_053199583.1">
    <property type="nucleotide sequence ID" value="NZ_CP011409.1"/>
</dbReference>
<dbReference type="PROSITE" id="PS50995">
    <property type="entry name" value="HTH_MARR_2"/>
    <property type="match status" value="1"/>
</dbReference>
<dbReference type="InterPro" id="IPR000835">
    <property type="entry name" value="HTH_MarR-typ"/>
</dbReference>
<dbReference type="InterPro" id="IPR039422">
    <property type="entry name" value="MarR/SlyA-like"/>
</dbReference>
<keyword evidence="3" id="KW-0804">Transcription</keyword>
<protein>
    <submittedName>
        <fullName evidence="5">MarR family transcriptional regulator</fullName>
    </submittedName>
</protein>
<dbReference type="SMART" id="SM00347">
    <property type="entry name" value="HTH_MARR"/>
    <property type="match status" value="1"/>
</dbReference>
<dbReference type="SUPFAM" id="SSF46785">
    <property type="entry name" value="Winged helix' DNA-binding domain"/>
    <property type="match status" value="1"/>
</dbReference>
<keyword evidence="6" id="KW-1185">Reference proteome</keyword>
<reference evidence="6" key="1">
    <citation type="journal article" date="2015" name="Genome Announc.">
        <title>Complete Genome Sequence of Herbaspirillum hiltneri N3 (DSM 17495), Isolated from Surface-Sterilized Wheat Roots.</title>
        <authorList>
            <person name="Guizelini D."/>
            <person name="Saizaki P.M."/>
            <person name="Coimbra N.A."/>
            <person name="Weiss V.A."/>
            <person name="Faoro H."/>
            <person name="Sfeir M.Z."/>
            <person name="Baura V.A."/>
            <person name="Monteiro R.A."/>
            <person name="Chubatsu L.S."/>
            <person name="Souza E.M."/>
            <person name="Cruz L.M."/>
            <person name="Pedrosa F.O."/>
            <person name="Raittz R.T."/>
            <person name="Marchaukoski J.N."/>
            <person name="Steffens M.B."/>
        </authorList>
    </citation>
    <scope>NUCLEOTIDE SEQUENCE [LARGE SCALE GENOMIC DNA]</scope>
    <source>
        <strain evidence="6">N3</strain>
    </source>
</reference>
<sequence>MRKQVDKVNQSPAAERVFDAIHTVMHLYRSGRSQAFRDDEHGITHMESRVLNYFAHHPGATQKDLAAHSGRDKAQLTRLVRSLRDGGYLESKEDVKDRRSTCLQLSPQGQALHGELMKSGAQILERAVDGLSSEQCEELVRLLEIIQGNLESGR</sequence>
<dbReference type="InterPro" id="IPR036390">
    <property type="entry name" value="WH_DNA-bd_sf"/>
</dbReference>
<evidence type="ECO:0000256" key="3">
    <source>
        <dbReference type="ARBA" id="ARBA00023163"/>
    </source>
</evidence>
<proteinExistence type="predicted"/>
<dbReference type="PANTHER" id="PTHR33164:SF64">
    <property type="entry name" value="TRANSCRIPTIONAL REGULATOR SLYA"/>
    <property type="match status" value="1"/>
</dbReference>
<dbReference type="Proteomes" id="UP000063429">
    <property type="component" value="Chromosome"/>
</dbReference>
<dbReference type="Pfam" id="PF12802">
    <property type="entry name" value="MarR_2"/>
    <property type="match status" value="1"/>
</dbReference>
<dbReference type="PRINTS" id="PR00598">
    <property type="entry name" value="HTHMARR"/>
</dbReference>
<dbReference type="EMBL" id="CP011409">
    <property type="protein sequence ID" value="AKZ64241.1"/>
    <property type="molecule type" value="Genomic_DNA"/>
</dbReference>
<evidence type="ECO:0000256" key="2">
    <source>
        <dbReference type="ARBA" id="ARBA00023125"/>
    </source>
</evidence>
<accession>A0ABN4HZK3</accession>
<gene>
    <name evidence="5" type="ORF">F506_17625</name>
</gene>
<keyword evidence="1" id="KW-0805">Transcription regulation</keyword>
<evidence type="ECO:0000259" key="4">
    <source>
        <dbReference type="PROSITE" id="PS50995"/>
    </source>
</evidence>
<dbReference type="InterPro" id="IPR036388">
    <property type="entry name" value="WH-like_DNA-bd_sf"/>
</dbReference>
<feature type="domain" description="HTH marR-type" evidence="4">
    <location>
        <begin position="14"/>
        <end position="148"/>
    </location>
</feature>
<organism evidence="5 6">
    <name type="scientific">Herbaspirillum hiltneri N3</name>
    <dbReference type="NCBI Taxonomy" id="1262470"/>
    <lineage>
        <taxon>Bacteria</taxon>
        <taxon>Pseudomonadati</taxon>
        <taxon>Pseudomonadota</taxon>
        <taxon>Betaproteobacteria</taxon>
        <taxon>Burkholderiales</taxon>
        <taxon>Oxalobacteraceae</taxon>
        <taxon>Herbaspirillum</taxon>
    </lineage>
</organism>
<dbReference type="PANTHER" id="PTHR33164">
    <property type="entry name" value="TRANSCRIPTIONAL REGULATOR, MARR FAMILY"/>
    <property type="match status" value="1"/>
</dbReference>